<evidence type="ECO:0000256" key="1">
    <source>
        <dbReference type="ARBA" id="ARBA00004141"/>
    </source>
</evidence>
<dbReference type="EMBL" id="JWLZ01000220">
    <property type="protein sequence ID" value="KHT58476.1"/>
    <property type="molecule type" value="Genomic_DNA"/>
</dbReference>
<comment type="function">
    <text evidence="8">Part of the MsrPQ system that repairs oxidized periplasmic proteins containing methionine sulfoxide residues (Met-O), using respiratory chain electrons. Thus protects these proteins from oxidative-stress damage caused by reactive species of oxygen and chlorine generated by the host defense mechanisms. MsrPQ is essential for the maintenance of envelope integrity under bleach stress, rescuing a wide series of structurally unrelated periplasmic proteins from methionine oxidation. MsrQ provides electrons for reduction to the reductase catalytic subunit MsrP, using the quinone pool of the respiratory chain.</text>
</comment>
<dbReference type="PANTHER" id="PTHR36964">
    <property type="entry name" value="PROTEIN-METHIONINE-SULFOXIDE REDUCTASE HEME-BINDING SUBUNIT MSRQ"/>
    <property type="match status" value="1"/>
</dbReference>
<keyword evidence="8" id="KW-1003">Cell membrane</keyword>
<accession>A0A0B9GHH7</accession>
<dbReference type="GO" id="GO:0016679">
    <property type="term" value="F:oxidoreductase activity, acting on diphenols and related substances as donors"/>
    <property type="evidence" value="ECO:0007669"/>
    <property type="project" value="TreeGrafter"/>
</dbReference>
<evidence type="ECO:0000313" key="11">
    <source>
        <dbReference type="Proteomes" id="UP000031278"/>
    </source>
</evidence>
<feature type="transmembrane region" description="Helical" evidence="8">
    <location>
        <begin position="20"/>
        <end position="40"/>
    </location>
</feature>
<keyword evidence="5 8" id="KW-1133">Transmembrane helix</keyword>
<dbReference type="NCBIfam" id="NF003831">
    <property type="entry name" value="PRK05419.1-2"/>
    <property type="match status" value="1"/>
</dbReference>
<reference evidence="10 11" key="1">
    <citation type="submission" date="2014-12" db="EMBL/GenBank/DDBJ databases">
        <title>Genome sequencing of Photobacterium gaetbulicola AD005a.</title>
        <authorList>
            <person name="Adrian T.G.S."/>
            <person name="Chan K.G."/>
        </authorList>
    </citation>
    <scope>NUCLEOTIDE SEQUENCE [LARGE SCALE GENOMIC DNA]</scope>
    <source>
        <strain evidence="10 11">AD005a</strain>
    </source>
</reference>
<organism evidence="10 11">
    <name type="scientific">Photobacterium gaetbulicola</name>
    <dbReference type="NCBI Taxonomy" id="1295392"/>
    <lineage>
        <taxon>Bacteria</taxon>
        <taxon>Pseudomonadati</taxon>
        <taxon>Pseudomonadota</taxon>
        <taxon>Gammaproteobacteria</taxon>
        <taxon>Vibrionales</taxon>
        <taxon>Vibrionaceae</taxon>
        <taxon>Photobacterium</taxon>
    </lineage>
</organism>
<feature type="transmembrane region" description="Helical" evidence="8">
    <location>
        <begin position="182"/>
        <end position="200"/>
    </location>
</feature>
<dbReference type="RefSeq" id="WP_039469396.1">
    <property type="nucleotide sequence ID" value="NZ_JWLZ01000220.1"/>
</dbReference>
<keyword evidence="8" id="KW-0288">FMN</keyword>
<feature type="domain" description="Ferric oxidoreductase" evidence="9">
    <location>
        <begin position="64"/>
        <end position="169"/>
    </location>
</feature>
<dbReference type="AlphaFoldDB" id="A0A0B9GHH7"/>
<feature type="transmembrane region" description="Helical" evidence="8">
    <location>
        <begin position="60"/>
        <end position="78"/>
    </location>
</feature>
<comment type="subunit">
    <text evidence="8">Heterodimer of a catalytic subunit (MsrP) and a heme-binding subunit (MsrQ).</text>
</comment>
<feature type="transmembrane region" description="Helical" evidence="8">
    <location>
        <begin position="90"/>
        <end position="108"/>
    </location>
</feature>
<keyword evidence="7 8" id="KW-0472">Membrane</keyword>
<evidence type="ECO:0000256" key="4">
    <source>
        <dbReference type="ARBA" id="ARBA00022692"/>
    </source>
</evidence>
<keyword evidence="4 8" id="KW-0812">Transmembrane</keyword>
<dbReference type="HAMAP" id="MF_01207">
    <property type="entry name" value="MsrQ"/>
    <property type="match status" value="1"/>
</dbReference>
<dbReference type="GO" id="GO:0010181">
    <property type="term" value="F:FMN binding"/>
    <property type="evidence" value="ECO:0007669"/>
    <property type="project" value="UniProtKB-UniRule"/>
</dbReference>
<keyword evidence="8" id="KW-0285">Flavoprotein</keyword>
<comment type="caution">
    <text evidence="10">The sequence shown here is derived from an EMBL/GenBank/DDBJ whole genome shotgun (WGS) entry which is preliminary data.</text>
</comment>
<dbReference type="PANTHER" id="PTHR36964:SF1">
    <property type="entry name" value="PROTEIN-METHIONINE-SULFOXIDE REDUCTASE HEME-BINDING SUBUNIT MSRQ"/>
    <property type="match status" value="1"/>
</dbReference>
<evidence type="ECO:0000313" key="10">
    <source>
        <dbReference type="EMBL" id="KHT58476.1"/>
    </source>
</evidence>
<evidence type="ECO:0000259" key="9">
    <source>
        <dbReference type="Pfam" id="PF01794"/>
    </source>
</evidence>
<dbReference type="InterPro" id="IPR013130">
    <property type="entry name" value="Fe3_Rdtase_TM_dom"/>
</dbReference>
<feature type="transmembrane region" description="Helical" evidence="8">
    <location>
        <begin position="159"/>
        <end position="176"/>
    </location>
</feature>
<comment type="similarity">
    <text evidence="8">Belongs to the MsrQ family.</text>
</comment>
<comment type="cofactor">
    <cofactor evidence="8">
        <name>heme b</name>
        <dbReference type="ChEBI" id="CHEBI:60344"/>
    </cofactor>
    <text evidence="8">Binds 1 heme b (iron(II)-protoporphyrin IX) group per subunit.</text>
</comment>
<dbReference type="InterPro" id="IPR022837">
    <property type="entry name" value="MsrQ-like"/>
</dbReference>
<keyword evidence="8" id="KW-0479">Metal-binding</keyword>
<keyword evidence="3 8" id="KW-0349">Heme</keyword>
<keyword evidence="2 8" id="KW-0813">Transport</keyword>
<dbReference type="Proteomes" id="UP000031278">
    <property type="component" value="Unassembled WGS sequence"/>
</dbReference>
<gene>
    <name evidence="8" type="primary">msrQ</name>
    <name evidence="10" type="ORF">RJ45_25050</name>
</gene>
<sequence>MPLQITTNWRWKMSPHHVFWLKVFIHSVSLFFIGQLVYLTLSGGLGADPVEGISHYTGKAALNTLLFTLSISPVAKLLRAGMLVRVRRLLGLYCFFWAALHLGGYIALDLNFNWSLVINEIVSRPYLTLGAVSWTILFALAVTSPQGIQRRMGKRWQKLHNWVYVAAILIPIHYIWSVKSGLFEPIMYIFVTLGLLALRYNRFAKGFAARFTPIRVK</sequence>
<keyword evidence="6 8" id="KW-0408">Iron</keyword>
<evidence type="ECO:0000256" key="7">
    <source>
        <dbReference type="ARBA" id="ARBA00023136"/>
    </source>
</evidence>
<comment type="subcellular location">
    <subcellularLocation>
        <location evidence="8">Cell membrane</location>
        <topology evidence="8">Multi-pass membrane protein</topology>
    </subcellularLocation>
    <subcellularLocation>
        <location evidence="1">Membrane</location>
        <topology evidence="1">Multi-pass membrane protein</topology>
    </subcellularLocation>
</comment>
<evidence type="ECO:0000256" key="8">
    <source>
        <dbReference type="HAMAP-Rule" id="MF_01207"/>
    </source>
</evidence>
<dbReference type="GO" id="GO:0020037">
    <property type="term" value="F:heme binding"/>
    <property type="evidence" value="ECO:0007669"/>
    <property type="project" value="UniProtKB-UniRule"/>
</dbReference>
<keyword evidence="8" id="KW-0249">Electron transport</keyword>
<protein>
    <recommendedName>
        <fullName evidence="8">Protein-methionine-sulfoxide reductase heme-binding subunit MsrQ</fullName>
    </recommendedName>
    <alternativeName>
        <fullName evidence="8">Flavocytochrome MsrQ</fullName>
    </alternativeName>
</protein>
<evidence type="ECO:0000256" key="2">
    <source>
        <dbReference type="ARBA" id="ARBA00022448"/>
    </source>
</evidence>
<dbReference type="GO" id="GO:0046872">
    <property type="term" value="F:metal ion binding"/>
    <property type="evidence" value="ECO:0007669"/>
    <property type="project" value="UniProtKB-KW"/>
</dbReference>
<dbReference type="GO" id="GO:0005886">
    <property type="term" value="C:plasma membrane"/>
    <property type="evidence" value="ECO:0007669"/>
    <property type="project" value="UniProtKB-SubCell"/>
</dbReference>
<evidence type="ECO:0000256" key="6">
    <source>
        <dbReference type="ARBA" id="ARBA00023004"/>
    </source>
</evidence>
<name>A0A0B9GHH7_9GAMM</name>
<comment type="cofactor">
    <cofactor evidence="8">
        <name>FMN</name>
        <dbReference type="ChEBI" id="CHEBI:58210"/>
    </cofactor>
    <text evidence="8">Binds 1 FMN per subunit.</text>
</comment>
<dbReference type="GO" id="GO:0009055">
    <property type="term" value="F:electron transfer activity"/>
    <property type="evidence" value="ECO:0007669"/>
    <property type="project" value="UniProtKB-UniRule"/>
</dbReference>
<dbReference type="Pfam" id="PF01794">
    <property type="entry name" value="Ferric_reduct"/>
    <property type="match status" value="1"/>
</dbReference>
<evidence type="ECO:0000256" key="5">
    <source>
        <dbReference type="ARBA" id="ARBA00022989"/>
    </source>
</evidence>
<proteinExistence type="inferred from homology"/>
<feature type="transmembrane region" description="Helical" evidence="8">
    <location>
        <begin position="128"/>
        <end position="147"/>
    </location>
</feature>
<dbReference type="GO" id="GO:0030091">
    <property type="term" value="P:protein repair"/>
    <property type="evidence" value="ECO:0007669"/>
    <property type="project" value="UniProtKB-UniRule"/>
</dbReference>
<evidence type="ECO:0000256" key="3">
    <source>
        <dbReference type="ARBA" id="ARBA00022617"/>
    </source>
</evidence>